<keyword evidence="2" id="KW-0802">TPR repeat</keyword>
<dbReference type="InterPro" id="IPR011990">
    <property type="entry name" value="TPR-like_helical_dom_sf"/>
</dbReference>
<evidence type="ECO:0000259" key="6">
    <source>
        <dbReference type="Pfam" id="PF24883"/>
    </source>
</evidence>
<feature type="domain" description="Nephrocystin 3-like N-terminal" evidence="6">
    <location>
        <begin position="290"/>
        <end position="454"/>
    </location>
</feature>
<dbReference type="InterPro" id="IPR056884">
    <property type="entry name" value="NPHP3-like_N"/>
</dbReference>
<evidence type="ECO:0000256" key="3">
    <source>
        <dbReference type="SAM" id="Coils"/>
    </source>
</evidence>
<feature type="domain" description="Fungal STAND N-terminal Goodbye" evidence="5">
    <location>
        <begin position="38"/>
        <end position="139"/>
    </location>
</feature>
<gene>
    <name evidence="7" type="ORF">BN869_000010399_1</name>
</gene>
<dbReference type="InterPro" id="IPR019734">
    <property type="entry name" value="TPR_rpt"/>
</dbReference>
<organism evidence="7">
    <name type="scientific">Bionectria ochroleuca</name>
    <name type="common">Gliocladium roseum</name>
    <dbReference type="NCBI Taxonomy" id="29856"/>
    <lineage>
        <taxon>Eukaryota</taxon>
        <taxon>Fungi</taxon>
        <taxon>Dikarya</taxon>
        <taxon>Ascomycota</taxon>
        <taxon>Pezizomycotina</taxon>
        <taxon>Sordariomycetes</taxon>
        <taxon>Hypocreomycetidae</taxon>
        <taxon>Hypocreales</taxon>
        <taxon>Bionectriaceae</taxon>
        <taxon>Clonostachys</taxon>
    </lineage>
</organism>
<evidence type="ECO:0000259" key="5">
    <source>
        <dbReference type="Pfam" id="PF17109"/>
    </source>
</evidence>
<dbReference type="SUPFAM" id="SSF48452">
    <property type="entry name" value="TPR-like"/>
    <property type="match status" value="1"/>
</dbReference>
<feature type="repeat" description="TPR" evidence="2">
    <location>
        <begin position="1003"/>
        <end position="1036"/>
    </location>
</feature>
<dbReference type="Pfam" id="PF24883">
    <property type="entry name" value="NPHP3_N"/>
    <property type="match status" value="1"/>
</dbReference>
<accession>A0A0B7KI39</accession>
<keyword evidence="3" id="KW-0175">Coiled coil</keyword>
<evidence type="ECO:0000256" key="2">
    <source>
        <dbReference type="PROSITE-ProRule" id="PRU00339"/>
    </source>
</evidence>
<dbReference type="Pfam" id="PF17109">
    <property type="entry name" value="Goodbye"/>
    <property type="match status" value="1"/>
</dbReference>
<dbReference type="PROSITE" id="PS50005">
    <property type="entry name" value="TPR"/>
    <property type="match status" value="1"/>
</dbReference>
<keyword evidence="1" id="KW-0677">Repeat</keyword>
<dbReference type="SUPFAM" id="SSF52540">
    <property type="entry name" value="P-loop containing nucleoside triphosphate hydrolases"/>
    <property type="match status" value="1"/>
</dbReference>
<evidence type="ECO:0000256" key="4">
    <source>
        <dbReference type="SAM" id="MobiDB-lite"/>
    </source>
</evidence>
<name>A0A0B7KI39_BIOOC</name>
<evidence type="ECO:0000256" key="1">
    <source>
        <dbReference type="ARBA" id="ARBA00022737"/>
    </source>
</evidence>
<dbReference type="InterPro" id="IPR027417">
    <property type="entry name" value="P-loop_NTPase"/>
</dbReference>
<proteinExistence type="predicted"/>
<dbReference type="InterPro" id="IPR031350">
    <property type="entry name" value="Goodbye_dom"/>
</dbReference>
<dbReference type="PANTHER" id="PTHR10039:SF17">
    <property type="entry name" value="FUNGAL STAND N-TERMINAL GOODBYE DOMAIN-CONTAINING PROTEIN-RELATED"/>
    <property type="match status" value="1"/>
</dbReference>
<feature type="coiled-coil region" evidence="3">
    <location>
        <begin position="969"/>
        <end position="996"/>
    </location>
</feature>
<feature type="region of interest" description="Disordered" evidence="4">
    <location>
        <begin position="1309"/>
        <end position="1353"/>
    </location>
</feature>
<evidence type="ECO:0000313" key="7">
    <source>
        <dbReference type="EMBL" id="CEO54341.1"/>
    </source>
</evidence>
<protein>
    <submittedName>
        <fullName evidence="7">Uncharacterized protein</fullName>
    </submittedName>
</protein>
<sequence>MKQSDSLSPDTGMETEISQAWKQVELRVIQMAGGDASKIQPGLDIDAVLAQLGQAQAKDKKSVEKYATIQTIFKRTLQCIETVGGIVTTHVSAVFAPANTCYNALTFVISAWKGYEGIFDSLASLLEKCTEFLDRLSYYTQASMDAKLTRVACRHLQLFVDICDRSLQLRQKRHKLAAFMKQLFLNDDGVQGLLGAMESLIDKERGLVAAQTWKSSNEAAENSRDGLVLTRKVHNTLLEDKTQMQREKEVSAWKQSIIKTLDCDRSILDSNIPPPWELAWKKYRTEIAPGSGEWLMEDTRFRSWVKGTSPILGLQGGEGTGKTFLASNVILQIKKGKTGPIKELSSRAIVAHDFMEVTDYSDALSLSKYVICQLALDDEPFMKSVAGICDRSKFFGSALETWTRIFFENEDLEEMDAALFVVLDGIQDKIDEFINIFQKFTKRGFGKRVRILLTGTSETFQKIHQAGGIKVEKIVLKHNNRRDLEAYVKLRMNQMDILKETNRPGVNQIRREITDSLVESTEGDYYQVNRVLDNIAKTDDVEEIRSHLESAGSTLSEQLEAEIESINRTRTNKEIKEINELIKWVDSASLLLSPEALEGALELGLGGGSSSSLMSLRAKIETKYTIFKMTGNLIEFKNYEIREKIPNKDTSISSELQVLDSQQITPGEVKIIRHYLSTVCPEELYQKFKFEEFFESKLVREGVYIHQDLDNVQVMLALRCLRCLVEPRNEKTEMMLEYSQHALLKHLVAADRSLADRQLLEELGVMLVRLFSEGYATDSLLGLNGGEEKSSRVKFDSYNYQRPIAWIDWILRDDAVNELARWFNDSAVIKRVKDHPLVASFKQDGADRVSVLFGEAMKRAAKDIFQRDTLKYDTLMAYLLISSIFCKKTDQSPFQVWEPQINMFHLVEDYARTVIEGPVDEIIWDAYAADLLIYLDGDGMSAMALERAKKAVASDSKNWRAAYAVSKVIESNEEAIKLLQNVISTLEADKKWLSEENHRVILATVMFDLGNKYWKADRIEEAVKTYSSVLEIDQSEGVLNGFSPVFEDYDKMHLWDAIIQLIEQLRGYAKHEKGTISNFFYQKLDETGFVSENFQGIVARTAQVMDRIDIVDAIIDTAIAADPNPKKLFDLRSYHASILLEMEGKEKAAMEVWDENFKIANDKQRLQAVGICLPVWLKIFLNESTTAGDKELYHRKIEACFEEFEHHIIRHDSLLVGVARHFAMRKDILHLKRLTRIRVREALVMLSDDDLSNDDLSLWTLNMVFALMRDMPNLHVNGMLLHLAHKAKKLDRKRRIDIWKQKEANRPKYEWEEEAEEVKSEGVGDGQVGSTSSKDGGGGQKSDSDDEEDTDGKMWWYMGTEPKEDDVNDDPWYQPVHALRCEGCDRLCNSFSGIWMCLTEGGRMQYDEECYAKLQAGELSVPGCDGGHEFTKLLVFDKADMDALPEECVRLEDEVITFQEWKERIRALYVDFE</sequence>
<dbReference type="EMBL" id="CDPU01000042">
    <property type="protein sequence ID" value="CEO54341.1"/>
    <property type="molecule type" value="Genomic_DNA"/>
</dbReference>
<dbReference type="PANTHER" id="PTHR10039">
    <property type="entry name" value="AMELOGENIN"/>
    <property type="match status" value="1"/>
</dbReference>
<reference evidence="7" key="1">
    <citation type="submission" date="2015-01" db="EMBL/GenBank/DDBJ databases">
        <authorList>
            <person name="Durling Mikael"/>
        </authorList>
    </citation>
    <scope>NUCLEOTIDE SEQUENCE</scope>
</reference>